<sequence>MADPKNYSVVEDSDKGDGIRSISINGWNISTKKRPILENKEIEEYSKILGFNVPEMIFGNNYLTVKHGDKEIINLNALDALKMVDTGPDSAKKVQ</sequence>
<reference evidence="1" key="1">
    <citation type="submission" date="2022-07" db="EMBL/GenBank/DDBJ databases">
        <title>Phylogenomic reconstructions and comparative analyses of Kickxellomycotina fungi.</title>
        <authorList>
            <person name="Reynolds N.K."/>
            <person name="Stajich J.E."/>
            <person name="Barry K."/>
            <person name="Grigoriev I.V."/>
            <person name="Crous P."/>
            <person name="Smith M.E."/>
        </authorList>
    </citation>
    <scope>NUCLEOTIDE SEQUENCE</scope>
    <source>
        <strain evidence="1">NBRC 100468</strain>
    </source>
</reference>
<dbReference type="AlphaFoldDB" id="A0A9W7ZKM4"/>
<evidence type="ECO:0000313" key="1">
    <source>
        <dbReference type="EMBL" id="KAJ1910501.1"/>
    </source>
</evidence>
<feature type="non-terminal residue" evidence="1">
    <location>
        <position position="1"/>
    </location>
</feature>
<protein>
    <submittedName>
        <fullName evidence="1">Tap42 interacting protein</fullName>
    </submittedName>
</protein>
<evidence type="ECO:0000313" key="2">
    <source>
        <dbReference type="Proteomes" id="UP001150538"/>
    </source>
</evidence>
<gene>
    <name evidence="1" type="primary">TIP41</name>
    <name evidence="1" type="ORF">H4219_006196</name>
</gene>
<dbReference type="GO" id="GO:0031929">
    <property type="term" value="P:TOR signaling"/>
    <property type="evidence" value="ECO:0007669"/>
    <property type="project" value="TreeGrafter"/>
</dbReference>
<keyword evidence="2" id="KW-1185">Reference proteome</keyword>
<dbReference type="GO" id="GO:0005829">
    <property type="term" value="C:cytosol"/>
    <property type="evidence" value="ECO:0007669"/>
    <property type="project" value="TreeGrafter"/>
</dbReference>
<dbReference type="EMBL" id="JANBPU010000568">
    <property type="protein sequence ID" value="KAJ1910501.1"/>
    <property type="molecule type" value="Genomic_DNA"/>
</dbReference>
<dbReference type="PANTHER" id="PTHR21021">
    <property type="entry name" value="GAF/PUTATIVE CYTOSKELETAL PROTEIN"/>
    <property type="match status" value="1"/>
</dbReference>
<dbReference type="OrthoDB" id="10253878at2759"/>
<proteinExistence type="predicted"/>
<accession>A0A9W7ZKM4</accession>
<dbReference type="PANTHER" id="PTHR21021:SF16">
    <property type="entry name" value="TIP41-LIKE PROTEIN"/>
    <property type="match status" value="1"/>
</dbReference>
<name>A0A9W7ZKM4_9FUNG</name>
<comment type="caution">
    <text evidence="1">The sequence shown here is derived from an EMBL/GenBank/DDBJ whole genome shotgun (WGS) entry which is preliminary data.</text>
</comment>
<dbReference type="InterPro" id="IPR051330">
    <property type="entry name" value="Phosphatase_reg/MetRdx"/>
</dbReference>
<dbReference type="Proteomes" id="UP001150538">
    <property type="component" value="Unassembled WGS sequence"/>
</dbReference>
<organism evidence="1 2">
    <name type="scientific">Mycoemilia scoparia</name>
    <dbReference type="NCBI Taxonomy" id="417184"/>
    <lineage>
        <taxon>Eukaryota</taxon>
        <taxon>Fungi</taxon>
        <taxon>Fungi incertae sedis</taxon>
        <taxon>Zoopagomycota</taxon>
        <taxon>Kickxellomycotina</taxon>
        <taxon>Kickxellomycetes</taxon>
        <taxon>Kickxellales</taxon>
        <taxon>Kickxellaceae</taxon>
        <taxon>Mycoemilia</taxon>
    </lineage>
</organism>